<dbReference type="EMBL" id="DVHB01000018">
    <property type="protein sequence ID" value="HIR38902.1"/>
    <property type="molecule type" value="Genomic_DNA"/>
</dbReference>
<reference evidence="3" key="2">
    <citation type="journal article" date="2021" name="PeerJ">
        <title>Extensive microbial diversity within the chicken gut microbiome revealed by metagenomics and culture.</title>
        <authorList>
            <person name="Gilroy R."/>
            <person name="Ravi A."/>
            <person name="Getino M."/>
            <person name="Pursley I."/>
            <person name="Horton D.L."/>
            <person name="Alikhan N.F."/>
            <person name="Baker D."/>
            <person name="Gharbi K."/>
            <person name="Hall N."/>
            <person name="Watson M."/>
            <person name="Adriaenssens E.M."/>
            <person name="Foster-Nyarko E."/>
            <person name="Jarju S."/>
            <person name="Secka A."/>
            <person name="Antonio M."/>
            <person name="Oren A."/>
            <person name="Chaudhuri R.R."/>
            <person name="La Ragione R."/>
            <person name="Hildebrand F."/>
            <person name="Pallen M.J."/>
        </authorList>
    </citation>
    <scope>NUCLEOTIDE SEQUENCE</scope>
    <source>
        <strain evidence="3">ChiW25-3613</strain>
    </source>
</reference>
<evidence type="ECO:0000259" key="2">
    <source>
        <dbReference type="Pfam" id="PF07670"/>
    </source>
</evidence>
<accession>A0A9D1AEC6</accession>
<protein>
    <recommendedName>
        <fullName evidence="2">Nucleoside transporter/FeoB GTPase Gate domain-containing protein</fullName>
    </recommendedName>
</protein>
<gene>
    <name evidence="3" type="ORF">IAB90_00810</name>
</gene>
<evidence type="ECO:0000313" key="3">
    <source>
        <dbReference type="EMBL" id="HIR38902.1"/>
    </source>
</evidence>
<evidence type="ECO:0000256" key="1">
    <source>
        <dbReference type="SAM" id="Phobius"/>
    </source>
</evidence>
<evidence type="ECO:0000313" key="4">
    <source>
        <dbReference type="Proteomes" id="UP000824179"/>
    </source>
</evidence>
<comment type="caution">
    <text evidence="3">The sequence shown here is derived from an EMBL/GenBank/DDBJ whole genome shotgun (WGS) entry which is preliminary data.</text>
</comment>
<reference evidence="3" key="1">
    <citation type="submission" date="2020-10" db="EMBL/GenBank/DDBJ databases">
        <authorList>
            <person name="Gilroy R."/>
        </authorList>
    </citation>
    <scope>NUCLEOTIDE SEQUENCE</scope>
    <source>
        <strain evidence="3">ChiW25-3613</strain>
    </source>
</reference>
<sequence>MAFIIPAIFIIVLGCAAIKKVNVYSCFTSGIESALKFVLSLLPCLAAVFMMCALFEESGLSELMIKLTSPAFSFFGVPEELTKLILIKPLSGSGSLAYLTEILNEYGADSYIARCACVCYGSSETVFYISAVYFAGMKTKGLMKPIIISLFSALVATVLACALCQIV</sequence>
<dbReference type="PANTHER" id="PTHR35793:SF2">
    <property type="entry name" value="INNER MEMBRANE PROTEIN YJIG"/>
    <property type="match status" value="1"/>
</dbReference>
<dbReference type="AlphaFoldDB" id="A0A9D1AEC6"/>
<organism evidence="3 4">
    <name type="scientific">Candidatus Coproplasma stercoripullorum</name>
    <dbReference type="NCBI Taxonomy" id="2840751"/>
    <lineage>
        <taxon>Bacteria</taxon>
        <taxon>Bacillati</taxon>
        <taxon>Bacillota</taxon>
        <taxon>Clostridia</taxon>
        <taxon>Eubacteriales</taxon>
        <taxon>Candidatus Coproplasma</taxon>
    </lineage>
</organism>
<dbReference type="GO" id="GO:0005886">
    <property type="term" value="C:plasma membrane"/>
    <property type="evidence" value="ECO:0007669"/>
    <property type="project" value="TreeGrafter"/>
</dbReference>
<feature type="transmembrane region" description="Helical" evidence="1">
    <location>
        <begin position="146"/>
        <end position="166"/>
    </location>
</feature>
<dbReference type="Pfam" id="PF07670">
    <property type="entry name" value="Gate"/>
    <property type="match status" value="1"/>
</dbReference>
<name>A0A9D1AEC6_9FIRM</name>
<feature type="domain" description="Nucleoside transporter/FeoB GTPase Gate" evidence="2">
    <location>
        <begin position="38"/>
        <end position="135"/>
    </location>
</feature>
<dbReference type="PANTHER" id="PTHR35793">
    <property type="entry name" value="INNER MEMBRANE PROTEIN YJIG"/>
    <property type="match status" value="1"/>
</dbReference>
<feature type="transmembrane region" description="Helical" evidence="1">
    <location>
        <begin position="33"/>
        <end position="55"/>
    </location>
</feature>
<keyword evidence="1" id="KW-0812">Transmembrane</keyword>
<proteinExistence type="predicted"/>
<keyword evidence="1" id="KW-1133">Transmembrane helix</keyword>
<dbReference type="InterPro" id="IPR052549">
    <property type="entry name" value="SpmB"/>
</dbReference>
<dbReference type="Proteomes" id="UP000824179">
    <property type="component" value="Unassembled WGS sequence"/>
</dbReference>
<dbReference type="InterPro" id="IPR011642">
    <property type="entry name" value="Gate_dom"/>
</dbReference>
<keyword evidence="1" id="KW-0472">Membrane</keyword>